<name>A0ABV6VB65_9ACTN</name>
<dbReference type="Gene3D" id="3.40.50.300">
    <property type="entry name" value="P-loop containing nucleotide triphosphate hydrolases"/>
    <property type="match status" value="1"/>
</dbReference>
<dbReference type="InterPro" id="IPR002543">
    <property type="entry name" value="FtsK_dom"/>
</dbReference>
<comment type="caution">
    <text evidence="1">The sequence shown here is derived from an EMBL/GenBank/DDBJ whole genome shotgun (WGS) entry which is preliminary data.</text>
</comment>
<sequence length="760" mass="81924">MNHHPIGDNDPERELFARLEAQLNSSAMGGEILDLGKARAARTTPHDLVQDSVYQPTTTPGHVPTVSPRRLSEGRAAWVRSSGRAVRTAVTHDHTRKAARLVARHGLFTLYGGGIVARRAWEGRTASRYERMMRTAEAAGQHDVAMEWEMRAAAFRSARHQRRMDLVMAPQRLAKSAVAGTLAGSGFLLLLGIALAIAEHNIAEVVAPTMTLIEVVRWIVVVASIVWGPLVAFGPWFAMLGLWNVGRKRGAAPAWAMPANQRSTDGEPITPSIVVTSLRDLGIAPLRTAIRDMGDAGAGMLGPIRIAGCGVEVDATLPSGVSTEEVLKRRRKLAENLGRHEHEVFLTIPQAARTVRMWIADSGALDEPIGPSALVTDPEMVADLHGGRAPWGQDLRGDLVLLSLWQRHLLITGLSNQGKTASLRALALWAAMDPSVELRIGDLKGVGDWAMFQGLATLLIQGPTDEDVIAITEMLEELVAEMERRIALLKASGATDGITPEMSRKDPRFRPIIAVVDEAQAAFMCPAKGEDGRPYGGTKATSRYFMAVRKIHNQGRALNITLWEGTQDPTNENLPKLVREGAHIRASLVVGTEEQARMAIGDKAVDGGAAPHKLRQGLDKGTVVVAGDGVKLAPGQAATTIRTNFIAGQDATAIADRIKSRRETVTTLTAVQDTVQVDPLADIAAVLDEGPRTRTQVVLLRLAQHNPGVYGQWAFPDLKQVLEACGAAPHKSDGQMVIARAKVLEALAQRTTDTANGDFE</sequence>
<proteinExistence type="predicted"/>
<reference evidence="1 2" key="1">
    <citation type="submission" date="2024-09" db="EMBL/GenBank/DDBJ databases">
        <authorList>
            <person name="Lee S.D."/>
        </authorList>
    </citation>
    <scope>NUCLEOTIDE SEQUENCE [LARGE SCALE GENOMIC DNA]</scope>
    <source>
        <strain evidence="1 2">N1-1</strain>
    </source>
</reference>
<dbReference type="InterPro" id="IPR027417">
    <property type="entry name" value="P-loop_NTPase"/>
</dbReference>
<gene>
    <name evidence="1" type="ORF">ACEZDG_17020</name>
</gene>
<evidence type="ECO:0000313" key="2">
    <source>
        <dbReference type="Proteomes" id="UP001592582"/>
    </source>
</evidence>
<organism evidence="1 2">
    <name type="scientific">Streptacidiphilus alkalitolerans</name>
    <dbReference type="NCBI Taxonomy" id="3342712"/>
    <lineage>
        <taxon>Bacteria</taxon>
        <taxon>Bacillati</taxon>
        <taxon>Actinomycetota</taxon>
        <taxon>Actinomycetes</taxon>
        <taxon>Kitasatosporales</taxon>
        <taxon>Streptomycetaceae</taxon>
        <taxon>Streptacidiphilus</taxon>
    </lineage>
</organism>
<dbReference type="PROSITE" id="PS50901">
    <property type="entry name" value="FTSK"/>
    <property type="match status" value="1"/>
</dbReference>
<dbReference type="EMBL" id="JBHEZX010000006">
    <property type="protein sequence ID" value="MFC1410964.1"/>
    <property type="molecule type" value="Genomic_DNA"/>
</dbReference>
<protein>
    <submittedName>
        <fullName evidence="1">FtsK/SpoIIIE domain-containing protein</fullName>
    </submittedName>
</protein>
<dbReference type="SUPFAM" id="SSF52540">
    <property type="entry name" value="P-loop containing nucleoside triphosphate hydrolases"/>
    <property type="match status" value="1"/>
</dbReference>
<evidence type="ECO:0000313" key="1">
    <source>
        <dbReference type="EMBL" id="MFC1410964.1"/>
    </source>
</evidence>
<accession>A0ABV6VB65</accession>
<dbReference type="Proteomes" id="UP001592582">
    <property type="component" value="Unassembled WGS sequence"/>
</dbReference>
<dbReference type="Pfam" id="PF01580">
    <property type="entry name" value="FtsK_SpoIIIE"/>
    <property type="match status" value="1"/>
</dbReference>
<keyword evidence="2" id="KW-1185">Reference proteome</keyword>